<evidence type="ECO:0000256" key="9">
    <source>
        <dbReference type="PIRSR" id="PIRSR500134-1"/>
    </source>
</evidence>
<dbReference type="Pfam" id="PF00984">
    <property type="entry name" value="UDPG_MGDP_dh"/>
    <property type="match status" value="1"/>
</dbReference>
<dbReference type="SUPFAM" id="SSF52413">
    <property type="entry name" value="UDP-glucose/GDP-mannose dehydrogenase C-terminal domain"/>
    <property type="match status" value="1"/>
</dbReference>
<dbReference type="InterPro" id="IPR014026">
    <property type="entry name" value="UDP-Glc/GDP-Man_DH_dimer"/>
</dbReference>
<feature type="binding site" evidence="11">
    <location>
        <position position="158"/>
    </location>
    <ligand>
        <name>NAD(+)</name>
        <dbReference type="ChEBI" id="CHEBI:57540"/>
    </ligand>
</feature>
<feature type="binding site" evidence="11">
    <location>
        <position position="334"/>
    </location>
    <ligand>
        <name>NAD(+)</name>
        <dbReference type="ChEBI" id="CHEBI:57540"/>
    </ligand>
</feature>
<dbReference type="SUPFAM" id="SSF48179">
    <property type="entry name" value="6-phosphogluconate dehydrogenase C-terminal domain-like"/>
    <property type="match status" value="1"/>
</dbReference>
<feature type="binding site" evidence="11">
    <location>
        <position position="86"/>
    </location>
    <ligand>
        <name>NAD(+)</name>
        <dbReference type="ChEBI" id="CHEBI:57540"/>
    </ligand>
</feature>
<dbReference type="PIRSF" id="PIRSF000124">
    <property type="entry name" value="UDPglc_GDPman_dh"/>
    <property type="match status" value="1"/>
</dbReference>
<keyword evidence="5 8" id="KW-0560">Oxidoreductase</keyword>
<feature type="binding site" evidence="11">
    <location>
        <position position="121"/>
    </location>
    <ligand>
        <name>NAD(+)</name>
        <dbReference type="ChEBI" id="CHEBI:57540"/>
    </ligand>
</feature>
<comment type="similarity">
    <text evidence="2 8">Belongs to the UDP-glucose/GDP-mannose dehydrogenase family.</text>
</comment>
<dbReference type="InterPro" id="IPR036220">
    <property type="entry name" value="UDP-Glc/GDP-Man_DH_C_sf"/>
</dbReference>
<dbReference type="PANTHER" id="PTHR43750">
    <property type="entry name" value="UDP-GLUCOSE 6-DEHYDROGENASE TUAD"/>
    <property type="match status" value="1"/>
</dbReference>
<dbReference type="UniPathway" id="UPA00038">
    <property type="reaction ID" value="UER00491"/>
</dbReference>
<feature type="binding site" evidence="10">
    <location>
        <begin position="255"/>
        <end position="259"/>
    </location>
    <ligand>
        <name>substrate</name>
    </ligand>
</feature>
<dbReference type="GO" id="GO:0003979">
    <property type="term" value="F:UDP-glucose 6-dehydrogenase activity"/>
    <property type="evidence" value="ECO:0007669"/>
    <property type="project" value="UniProtKB-EC"/>
</dbReference>
<dbReference type="InterPro" id="IPR036291">
    <property type="entry name" value="NAD(P)-bd_dom_sf"/>
</dbReference>
<feature type="binding site" evidence="11">
    <location>
        <position position="35"/>
    </location>
    <ligand>
        <name>NAD(+)</name>
        <dbReference type="ChEBI" id="CHEBI:57540"/>
    </ligand>
</feature>
<feature type="binding site" evidence="10">
    <location>
        <position position="263"/>
    </location>
    <ligand>
        <name>substrate</name>
    </ligand>
</feature>
<dbReference type="InterPro" id="IPR014027">
    <property type="entry name" value="UDP-Glc/GDP-Man_DH_C"/>
</dbReference>
<evidence type="ECO:0000256" key="7">
    <source>
        <dbReference type="ARBA" id="ARBA00047473"/>
    </source>
</evidence>
<organism evidence="13 14">
    <name type="scientific">endosymbiont of Lamellibrachia luymesi</name>
    <dbReference type="NCBI Taxonomy" id="2200907"/>
    <lineage>
        <taxon>Bacteria</taxon>
        <taxon>Pseudomonadati</taxon>
        <taxon>Pseudomonadota</taxon>
        <taxon>Gammaproteobacteria</taxon>
        <taxon>sulfur-oxidizing symbionts</taxon>
    </lineage>
</organism>
<dbReference type="Pfam" id="PF03721">
    <property type="entry name" value="UDPG_MGDP_dh_N"/>
    <property type="match status" value="1"/>
</dbReference>
<gene>
    <name evidence="13" type="ORF">DIZ79_18195</name>
</gene>
<dbReference type="PIRSF" id="PIRSF500134">
    <property type="entry name" value="UDPglc_DH_bac"/>
    <property type="match status" value="1"/>
</dbReference>
<dbReference type="GO" id="GO:0051287">
    <property type="term" value="F:NAD binding"/>
    <property type="evidence" value="ECO:0007669"/>
    <property type="project" value="InterPro"/>
</dbReference>
<reference evidence="13 14" key="1">
    <citation type="journal article" date="2018" name="ISME J.">
        <title>Endosymbiont genomes yield clues of tubeworm success.</title>
        <authorList>
            <person name="Li Y."/>
            <person name="Liles M.R."/>
            <person name="Halanych K.M."/>
        </authorList>
    </citation>
    <scope>NUCLEOTIDE SEQUENCE [LARGE SCALE GENOMIC DNA]</scope>
    <source>
        <strain evidence="13">A1422</strain>
    </source>
</reference>
<name>A0A370DBU2_9GAMM</name>
<dbReference type="EMBL" id="QFXD01000324">
    <property type="protein sequence ID" value="RDH81844.1"/>
    <property type="molecule type" value="Genomic_DNA"/>
</dbReference>
<protein>
    <recommendedName>
        <fullName evidence="4 8">UDP-glucose 6-dehydrogenase</fullName>
        <ecNumber evidence="3 8">1.1.1.22</ecNumber>
    </recommendedName>
</protein>
<evidence type="ECO:0000313" key="14">
    <source>
        <dbReference type="Proteomes" id="UP000255508"/>
    </source>
</evidence>
<dbReference type="Pfam" id="PF03720">
    <property type="entry name" value="UDPG_MGDP_dh_C"/>
    <property type="match status" value="1"/>
</dbReference>
<dbReference type="SUPFAM" id="SSF51735">
    <property type="entry name" value="NAD(P)-binding Rossmann-fold domains"/>
    <property type="match status" value="1"/>
</dbReference>
<evidence type="ECO:0000256" key="3">
    <source>
        <dbReference type="ARBA" id="ARBA00012954"/>
    </source>
</evidence>
<evidence type="ECO:0000256" key="5">
    <source>
        <dbReference type="ARBA" id="ARBA00023002"/>
    </source>
</evidence>
<dbReference type="InterPro" id="IPR017476">
    <property type="entry name" value="UDP-Glc/GDP-Man"/>
</dbReference>
<dbReference type="PANTHER" id="PTHR43750:SF3">
    <property type="entry name" value="UDP-GLUCOSE 6-DEHYDROGENASE TUAD"/>
    <property type="match status" value="1"/>
</dbReference>
<evidence type="ECO:0000256" key="2">
    <source>
        <dbReference type="ARBA" id="ARBA00006601"/>
    </source>
</evidence>
<comment type="catalytic activity">
    <reaction evidence="7 8">
        <text>UDP-alpha-D-glucose + 2 NAD(+) + H2O = UDP-alpha-D-glucuronate + 2 NADH + 3 H(+)</text>
        <dbReference type="Rhea" id="RHEA:23596"/>
        <dbReference type="ChEBI" id="CHEBI:15377"/>
        <dbReference type="ChEBI" id="CHEBI:15378"/>
        <dbReference type="ChEBI" id="CHEBI:57540"/>
        <dbReference type="ChEBI" id="CHEBI:57945"/>
        <dbReference type="ChEBI" id="CHEBI:58052"/>
        <dbReference type="ChEBI" id="CHEBI:58885"/>
        <dbReference type="EC" id="1.1.1.22"/>
    </reaction>
</comment>
<dbReference type="InterPro" id="IPR001732">
    <property type="entry name" value="UDP-Glc/GDP-Man_DH_N"/>
</dbReference>
<dbReference type="AlphaFoldDB" id="A0A370DBU2"/>
<comment type="pathway">
    <text evidence="1">Nucleotide-sugar biosynthesis; UDP-alpha-D-glucuronate biosynthesis; UDP-alpha-D-glucuronate from UDP-alpha-D-glucose: step 1/1.</text>
</comment>
<feature type="active site" description="Nucleophile" evidence="9">
    <location>
        <position position="266"/>
    </location>
</feature>
<dbReference type="NCBIfam" id="TIGR03026">
    <property type="entry name" value="NDP-sugDHase"/>
    <property type="match status" value="1"/>
</dbReference>
<proteinExistence type="inferred from homology"/>
<feature type="binding site" evidence="10">
    <location>
        <position position="210"/>
    </location>
    <ligand>
        <name>substrate</name>
    </ligand>
</feature>
<evidence type="ECO:0000256" key="10">
    <source>
        <dbReference type="PIRSR" id="PIRSR500134-2"/>
    </source>
</evidence>
<evidence type="ECO:0000259" key="12">
    <source>
        <dbReference type="SMART" id="SM00984"/>
    </source>
</evidence>
<feature type="domain" description="UDP-glucose/GDP-mannose dehydrogenase C-terminal" evidence="12">
    <location>
        <begin position="320"/>
        <end position="424"/>
    </location>
</feature>
<dbReference type="Gene3D" id="1.20.5.100">
    <property type="entry name" value="Cytochrome c1, transmembrane anchor, C-terminal"/>
    <property type="match status" value="1"/>
</dbReference>
<dbReference type="PROSITE" id="PS51257">
    <property type="entry name" value="PROKAR_LIPOPROTEIN"/>
    <property type="match status" value="1"/>
</dbReference>
<feature type="binding site" evidence="10">
    <location>
        <position position="327"/>
    </location>
    <ligand>
        <name>substrate</name>
    </ligand>
</feature>
<evidence type="ECO:0000256" key="11">
    <source>
        <dbReference type="PIRSR" id="PIRSR500134-3"/>
    </source>
</evidence>
<dbReference type="Gene3D" id="3.40.50.720">
    <property type="entry name" value="NAD(P)-binding Rossmann-like Domain"/>
    <property type="match status" value="2"/>
</dbReference>
<evidence type="ECO:0000256" key="6">
    <source>
        <dbReference type="ARBA" id="ARBA00023027"/>
    </source>
</evidence>
<keyword evidence="6 8" id="KW-0520">NAD</keyword>
<feature type="binding site" evidence="10">
    <location>
        <begin position="155"/>
        <end position="158"/>
    </location>
    <ligand>
        <name>substrate</name>
    </ligand>
</feature>
<dbReference type="EC" id="1.1.1.22" evidence="3 8"/>
<sequence length="446" mass="48462">MKVTIFGSGYVGLVTGACLAEVGNDVVCVDVDSAKIDLLNSGGIPIYEPGLEAMVQRNREAGRLTFTLDPKVGVEHGLFQFIAVGTPPDEDGSADLQYVTAVARSIAEHMTEYRVIIDKSTVPVGTGDKVAAAVREVQAGRGVEIEFDVVSNPEFLKEGAAIDDFMRPDRIVVGTDNPRTGELLRALYAPFNRNHERVMVMDIRSAELTKYAANSLLATKISFMNELSNIADALGADIEHVRVGIGSDPRIGYQFIYPGCGYGGSCFPKDVQALEKTALSVGYTPRILNAVEAANHAQKRVVFDKVNSYFDGNLKGKTFALWGLAFKPNTDDMRAASSRVMMELLWDAGAKVQAFDPVAVEESQRIYGERDDLVYAEDAMGALEGADALVIMTEWTQFRSPDFDTVKSMLKSPVIFDGRNLFEPETVTQAGLSYLAIGRPPAHPAD</sequence>
<dbReference type="SMART" id="SM00984">
    <property type="entry name" value="UDPG_MGDP_dh_C"/>
    <property type="match status" value="1"/>
</dbReference>
<comment type="caution">
    <text evidence="13">The sequence shown here is derived from an EMBL/GenBank/DDBJ whole genome shotgun (WGS) entry which is preliminary data.</text>
</comment>
<evidence type="ECO:0000256" key="8">
    <source>
        <dbReference type="PIRNR" id="PIRNR000124"/>
    </source>
</evidence>
<dbReference type="InterPro" id="IPR028357">
    <property type="entry name" value="UDPglc_DH_bac"/>
</dbReference>
<dbReference type="GO" id="GO:0006065">
    <property type="term" value="P:UDP-glucuronate biosynthetic process"/>
    <property type="evidence" value="ECO:0007669"/>
    <property type="project" value="UniProtKB-UniPathway"/>
</dbReference>
<feature type="binding site" evidence="11">
    <location>
        <position position="269"/>
    </location>
    <ligand>
        <name>NAD(+)</name>
        <dbReference type="ChEBI" id="CHEBI:57540"/>
    </ligand>
</feature>
<evidence type="ECO:0000313" key="13">
    <source>
        <dbReference type="EMBL" id="RDH81844.1"/>
    </source>
</evidence>
<dbReference type="Proteomes" id="UP000255508">
    <property type="component" value="Unassembled WGS sequence"/>
</dbReference>
<evidence type="ECO:0000256" key="1">
    <source>
        <dbReference type="ARBA" id="ARBA00004701"/>
    </source>
</evidence>
<dbReference type="GO" id="GO:0000271">
    <property type="term" value="P:polysaccharide biosynthetic process"/>
    <property type="evidence" value="ECO:0007669"/>
    <property type="project" value="InterPro"/>
</dbReference>
<feature type="binding site" evidence="11">
    <location>
        <position position="30"/>
    </location>
    <ligand>
        <name>NAD(+)</name>
        <dbReference type="ChEBI" id="CHEBI:57540"/>
    </ligand>
</feature>
<dbReference type="InterPro" id="IPR008927">
    <property type="entry name" value="6-PGluconate_DH-like_C_sf"/>
</dbReference>
<evidence type="ECO:0000256" key="4">
    <source>
        <dbReference type="ARBA" id="ARBA00015132"/>
    </source>
</evidence>
<accession>A0A370DBU2</accession>